<dbReference type="PROSITE" id="PS51918">
    <property type="entry name" value="RADICAL_SAM"/>
    <property type="match status" value="1"/>
</dbReference>
<dbReference type="PANTHER" id="PTHR43787">
    <property type="entry name" value="FEMO COFACTOR BIOSYNTHESIS PROTEIN NIFB-RELATED"/>
    <property type="match status" value="1"/>
</dbReference>
<dbReference type="InterPro" id="IPR007197">
    <property type="entry name" value="rSAM"/>
</dbReference>
<keyword evidence="6" id="KW-0411">Iron-sulfur</keyword>
<dbReference type="SMART" id="SM00729">
    <property type="entry name" value="Elp3"/>
    <property type="match status" value="1"/>
</dbReference>
<dbReference type="Proteomes" id="UP000237082">
    <property type="component" value="Unassembled WGS sequence"/>
</dbReference>
<dbReference type="GO" id="GO:0051539">
    <property type="term" value="F:4 iron, 4 sulfur cluster binding"/>
    <property type="evidence" value="ECO:0007669"/>
    <property type="project" value="UniProtKB-KW"/>
</dbReference>
<dbReference type="RefSeq" id="WP_103901520.1">
    <property type="nucleotide sequence ID" value="NZ_PQWB01000017.1"/>
</dbReference>
<name>A0A2S5DJ25_9NEIS</name>
<dbReference type="SUPFAM" id="SSF102114">
    <property type="entry name" value="Radical SAM enzymes"/>
    <property type="match status" value="1"/>
</dbReference>
<dbReference type="AlphaFoldDB" id="A0A2S5DJ25"/>
<feature type="domain" description="Radical SAM core" evidence="7">
    <location>
        <begin position="13"/>
        <end position="244"/>
    </location>
</feature>
<comment type="caution">
    <text evidence="8">The sequence shown here is derived from an EMBL/GenBank/DDBJ whole genome shotgun (WGS) entry which is preliminary data.</text>
</comment>
<dbReference type="OrthoDB" id="9782387at2"/>
<accession>A0A2S5DJ25</accession>
<dbReference type="Pfam" id="PF04055">
    <property type="entry name" value="Radical_SAM"/>
    <property type="match status" value="1"/>
</dbReference>
<dbReference type="GO" id="GO:0003824">
    <property type="term" value="F:catalytic activity"/>
    <property type="evidence" value="ECO:0007669"/>
    <property type="project" value="InterPro"/>
</dbReference>
<evidence type="ECO:0000256" key="4">
    <source>
        <dbReference type="ARBA" id="ARBA00022723"/>
    </source>
</evidence>
<keyword evidence="5" id="KW-0408">Iron</keyword>
<evidence type="ECO:0000313" key="9">
    <source>
        <dbReference type="Proteomes" id="UP000237082"/>
    </source>
</evidence>
<evidence type="ECO:0000256" key="5">
    <source>
        <dbReference type="ARBA" id="ARBA00023004"/>
    </source>
</evidence>
<gene>
    <name evidence="8" type="ORF">C2I19_04515</name>
</gene>
<keyword evidence="9" id="KW-1185">Reference proteome</keyword>
<dbReference type="SFLD" id="SFLDS00029">
    <property type="entry name" value="Radical_SAM"/>
    <property type="match status" value="1"/>
</dbReference>
<evidence type="ECO:0000256" key="6">
    <source>
        <dbReference type="ARBA" id="ARBA00023014"/>
    </source>
</evidence>
<protein>
    <recommendedName>
        <fullName evidence="7">Radical SAM core domain-containing protein</fullName>
    </recommendedName>
</protein>
<dbReference type="InterPro" id="IPR058240">
    <property type="entry name" value="rSAM_sf"/>
</dbReference>
<reference evidence="9" key="1">
    <citation type="submission" date="2018-02" db="EMBL/GenBank/DDBJ databases">
        <authorList>
            <person name="O'Hara-Hanley K."/>
            <person name="Soby S."/>
        </authorList>
    </citation>
    <scope>NUCLEOTIDE SEQUENCE [LARGE SCALE GENOMIC DNA]</scope>
    <source>
        <strain evidence="9">MWU14-2602</strain>
    </source>
</reference>
<evidence type="ECO:0000313" key="8">
    <source>
        <dbReference type="EMBL" id="POZ63076.1"/>
    </source>
</evidence>
<dbReference type="EMBL" id="PQWB01000017">
    <property type="protein sequence ID" value="POZ63076.1"/>
    <property type="molecule type" value="Genomic_DNA"/>
</dbReference>
<keyword evidence="3" id="KW-0949">S-adenosyl-L-methionine</keyword>
<sequence length="335" mass="37491">MNKGDMRIAVATHSGFLELIILPTENCNFRCTYCYEDFQIGKMSPEIVSGIKKLIEHRLPKLKVFKLNWFGGEPLLAKDQVLDVSQYAKSACEEAGVRFAPGHITTNGYMLDIKTLQRLVDAGQTHYQISLDGFQEGHDTTRKLQSGKGTFEKIWNNLKAAKESNLDFNVVIRLHLTADNLESAERLAQEIDSEFGRDSRFTVFIKPIGNYGKDAGGVALLKGEAANSAISNIEMALNKQSHGDDEQYICYASKPNSLVIRANGNIAKCTVALYDEKNTVGRLNEDGTVQIFGEKMAYWMRGISEQDWDILSCPSYLRSYEKPAEKKIIEIKSVA</sequence>
<evidence type="ECO:0000256" key="2">
    <source>
        <dbReference type="ARBA" id="ARBA00022485"/>
    </source>
</evidence>
<dbReference type="InterPro" id="IPR006638">
    <property type="entry name" value="Elp3/MiaA/NifB-like_rSAM"/>
</dbReference>
<keyword evidence="2" id="KW-0004">4Fe-4S</keyword>
<organism evidence="8 9">
    <name type="scientific">Chromobacterium alticapitis</name>
    <dbReference type="NCBI Taxonomy" id="2073169"/>
    <lineage>
        <taxon>Bacteria</taxon>
        <taxon>Pseudomonadati</taxon>
        <taxon>Pseudomonadota</taxon>
        <taxon>Betaproteobacteria</taxon>
        <taxon>Neisseriales</taxon>
        <taxon>Chromobacteriaceae</taxon>
        <taxon>Chromobacterium</taxon>
    </lineage>
</organism>
<dbReference type="CDD" id="cd01335">
    <property type="entry name" value="Radical_SAM"/>
    <property type="match status" value="1"/>
</dbReference>
<comment type="cofactor">
    <cofactor evidence="1">
        <name>[4Fe-4S] cluster</name>
        <dbReference type="ChEBI" id="CHEBI:49883"/>
    </cofactor>
</comment>
<proteinExistence type="predicted"/>
<evidence type="ECO:0000259" key="7">
    <source>
        <dbReference type="PROSITE" id="PS51918"/>
    </source>
</evidence>
<dbReference type="SFLD" id="SFLDG01067">
    <property type="entry name" value="SPASM/twitch_domain_containing"/>
    <property type="match status" value="1"/>
</dbReference>
<keyword evidence="4" id="KW-0479">Metal-binding</keyword>
<dbReference type="UniPathway" id="UPA00782"/>
<evidence type="ECO:0000256" key="1">
    <source>
        <dbReference type="ARBA" id="ARBA00001966"/>
    </source>
</evidence>
<evidence type="ECO:0000256" key="3">
    <source>
        <dbReference type="ARBA" id="ARBA00022691"/>
    </source>
</evidence>
<dbReference type="PANTHER" id="PTHR43787:SF3">
    <property type="entry name" value="ARYLSULFATASE REGULATORY PROTEIN"/>
    <property type="match status" value="1"/>
</dbReference>
<dbReference type="GO" id="GO:0046872">
    <property type="term" value="F:metal ion binding"/>
    <property type="evidence" value="ECO:0007669"/>
    <property type="project" value="UniProtKB-KW"/>
</dbReference>
<dbReference type="InterPro" id="IPR013785">
    <property type="entry name" value="Aldolase_TIM"/>
</dbReference>
<dbReference type="Gene3D" id="3.20.20.70">
    <property type="entry name" value="Aldolase class I"/>
    <property type="match status" value="1"/>
</dbReference>